<evidence type="ECO:0000259" key="2">
    <source>
        <dbReference type="Pfam" id="PF07589"/>
    </source>
</evidence>
<organism evidence="3 4">
    <name type="scientific">Rhodopirellula baltica (strain DSM 10527 / NCIMB 13988 / SH1)</name>
    <dbReference type="NCBI Taxonomy" id="243090"/>
    <lineage>
        <taxon>Bacteria</taxon>
        <taxon>Pseudomonadati</taxon>
        <taxon>Planctomycetota</taxon>
        <taxon>Planctomycetia</taxon>
        <taxon>Pirellulales</taxon>
        <taxon>Pirellulaceae</taxon>
        <taxon>Rhodopirellula</taxon>
    </lineage>
</organism>
<gene>
    <name evidence="3" type="ordered locus">RB1930</name>
</gene>
<accession>Q7UWM4</accession>
<dbReference type="Proteomes" id="UP000001025">
    <property type="component" value="Chromosome"/>
</dbReference>
<dbReference type="Pfam" id="PF07589">
    <property type="entry name" value="PEP-CTERM"/>
    <property type="match status" value="1"/>
</dbReference>
<dbReference type="KEGG" id="rba:RB1930"/>
<dbReference type="STRING" id="243090.RB1930"/>
<dbReference type="AlphaFoldDB" id="Q7UWM4"/>
<keyword evidence="4" id="KW-1185">Reference proteome</keyword>
<dbReference type="EnsemblBacteria" id="CAD72338">
    <property type="protein sequence ID" value="CAD72338"/>
    <property type="gene ID" value="RB1930"/>
</dbReference>
<evidence type="ECO:0000313" key="3">
    <source>
        <dbReference type="EMBL" id="CAD72338.1"/>
    </source>
</evidence>
<evidence type="ECO:0000256" key="1">
    <source>
        <dbReference type="SAM" id="SignalP"/>
    </source>
</evidence>
<dbReference type="EMBL" id="BX294136">
    <property type="protein sequence ID" value="CAD72338.1"/>
    <property type="molecule type" value="Genomic_DNA"/>
</dbReference>
<reference evidence="3 4" key="1">
    <citation type="journal article" date="2003" name="Proc. Natl. Acad. Sci. U.S.A.">
        <title>Complete genome sequence of the marine planctomycete Pirellula sp. strain 1.</title>
        <authorList>
            <person name="Gloeckner F.O."/>
            <person name="Kube M."/>
            <person name="Bauer M."/>
            <person name="Teeling H."/>
            <person name="Lombardot T."/>
            <person name="Ludwig W."/>
            <person name="Gade D."/>
            <person name="Beck A."/>
            <person name="Borzym K."/>
            <person name="Heitmann K."/>
            <person name="Rabus R."/>
            <person name="Schlesner H."/>
            <person name="Amann R."/>
            <person name="Reinhardt R."/>
        </authorList>
    </citation>
    <scope>NUCLEOTIDE SEQUENCE [LARGE SCALE GENOMIC DNA]</scope>
    <source>
        <strain evidence="4">DSM 10527 / NCIMB 13988 / SH1</strain>
    </source>
</reference>
<dbReference type="RefSeq" id="WP_011118586.1">
    <property type="nucleotide sequence ID" value="NC_005027.1"/>
</dbReference>
<feature type="signal peptide" evidence="1">
    <location>
        <begin position="1"/>
        <end position="25"/>
    </location>
</feature>
<dbReference type="HOGENOM" id="CLU_1480897_0_0_0"/>
<dbReference type="NCBIfam" id="TIGR02595">
    <property type="entry name" value="PEP_CTERM"/>
    <property type="match status" value="1"/>
</dbReference>
<name>Q7UWM4_RHOBA</name>
<keyword evidence="1" id="KW-0732">Signal</keyword>
<sequence>MCKFAILKQVSLLILLSLSSNFCEAAVVATYSGTDFGTATFPFTSNDSISGSATFANLGDSTPTQINLEVTLNEGPGFQIVDTSGLTGLFVWTGTSITSWNVTLLDDVIGGVGLEQLDIDSVAGDVAAVDDGAAGFAVATTTGLWAVQATAVPEPSSITLLASGLVLLVVRRVRGLEVRWQH</sequence>
<feature type="domain" description="Ice-binding protein C-terminal" evidence="2">
    <location>
        <begin position="151"/>
        <end position="172"/>
    </location>
</feature>
<feature type="chain" id="PRO_5004292301" description="Ice-binding protein C-terminal domain-containing protein" evidence="1">
    <location>
        <begin position="26"/>
        <end position="182"/>
    </location>
</feature>
<proteinExistence type="predicted"/>
<evidence type="ECO:0000313" key="4">
    <source>
        <dbReference type="Proteomes" id="UP000001025"/>
    </source>
</evidence>
<dbReference type="InterPro" id="IPR013424">
    <property type="entry name" value="Ice-binding_C"/>
</dbReference>
<protein>
    <recommendedName>
        <fullName evidence="2">Ice-binding protein C-terminal domain-containing protein</fullName>
    </recommendedName>
</protein>
<dbReference type="InParanoid" id="Q7UWM4"/>